<dbReference type="Gene3D" id="3.20.20.10">
    <property type="entry name" value="Alanine racemase"/>
    <property type="match status" value="1"/>
</dbReference>
<name>A0A017T2V8_9BACT</name>
<dbReference type="RefSeq" id="WP_044245667.1">
    <property type="nucleotide sequence ID" value="NZ_ASRX01000044.1"/>
</dbReference>
<gene>
    <name evidence="6" type="ORF">CAP_5355</name>
</gene>
<dbReference type="HAMAP" id="MF_02087">
    <property type="entry name" value="PLP_homeostasis"/>
    <property type="match status" value="1"/>
</dbReference>
<evidence type="ECO:0000256" key="1">
    <source>
        <dbReference type="ARBA" id="ARBA00022898"/>
    </source>
</evidence>
<dbReference type="AlphaFoldDB" id="A0A017T2V8"/>
<dbReference type="InterPro" id="IPR029066">
    <property type="entry name" value="PLP-binding_barrel"/>
</dbReference>
<evidence type="ECO:0000259" key="5">
    <source>
        <dbReference type="Pfam" id="PF01168"/>
    </source>
</evidence>
<sequence length="241" mass="25445">MISADQDDHRPGDIAARLAEVQGRISSAARQAGRAEGEVRLIAVSKGKPEEAIRAAYAAGQRDFGENYAQELAEKAARLSDLPGIVWHAIGQLQRNKAKVVAQVADVVHAVDRVELVTELDRRAAAGGRVLRVLVEVNVGGEATKGGCTPEGVEAVLGAAQRCAHLRSVGLMAIAPYLEDPAAVRPYFAALRALRDRHGGAEVLPELSMGMSHDFEGAIAEGATWVRVGTAIFGSRSQGAQ</sequence>
<evidence type="ECO:0000313" key="6">
    <source>
        <dbReference type="EMBL" id="EYF03564.1"/>
    </source>
</evidence>
<dbReference type="SUPFAM" id="SSF51419">
    <property type="entry name" value="PLP-binding barrel"/>
    <property type="match status" value="1"/>
</dbReference>
<dbReference type="Proteomes" id="UP000019678">
    <property type="component" value="Unassembled WGS sequence"/>
</dbReference>
<feature type="modified residue" description="N6-(pyridoxal phosphate)lysine" evidence="2 3">
    <location>
        <position position="46"/>
    </location>
</feature>
<keyword evidence="1 2" id="KW-0663">Pyridoxal phosphate</keyword>
<evidence type="ECO:0000256" key="3">
    <source>
        <dbReference type="PIRSR" id="PIRSR004848-1"/>
    </source>
</evidence>
<protein>
    <recommendedName>
        <fullName evidence="2">Pyridoxal phosphate homeostasis protein</fullName>
        <shortName evidence="2">PLP homeostasis protein</shortName>
    </recommendedName>
</protein>
<dbReference type="InterPro" id="IPR001608">
    <property type="entry name" value="Ala_racemase_N"/>
</dbReference>
<feature type="domain" description="Alanine racemase N-terminal" evidence="5">
    <location>
        <begin position="33"/>
        <end position="236"/>
    </location>
</feature>
<evidence type="ECO:0000256" key="2">
    <source>
        <dbReference type="HAMAP-Rule" id="MF_02087"/>
    </source>
</evidence>
<proteinExistence type="inferred from homology"/>
<comment type="cofactor">
    <cofactor evidence="3">
        <name>pyridoxal 5'-phosphate</name>
        <dbReference type="ChEBI" id="CHEBI:597326"/>
    </cofactor>
</comment>
<dbReference type="PIRSF" id="PIRSF004848">
    <property type="entry name" value="YBL036c_PLPDEIII"/>
    <property type="match status" value="1"/>
</dbReference>
<accession>A0A017T2V8</accession>
<dbReference type="NCBIfam" id="TIGR00044">
    <property type="entry name" value="YggS family pyridoxal phosphate-dependent enzyme"/>
    <property type="match status" value="1"/>
</dbReference>
<comment type="function">
    <text evidence="2">Pyridoxal 5'-phosphate (PLP)-binding protein, which is involved in PLP homeostasis.</text>
</comment>
<dbReference type="FunFam" id="3.20.20.10:FF:000018">
    <property type="entry name" value="Pyridoxal phosphate homeostasis protein"/>
    <property type="match status" value="1"/>
</dbReference>
<comment type="caution">
    <text evidence="6">The sequence shown here is derived from an EMBL/GenBank/DDBJ whole genome shotgun (WGS) entry which is preliminary data.</text>
</comment>
<dbReference type="EMBL" id="ASRX01000044">
    <property type="protein sequence ID" value="EYF03564.1"/>
    <property type="molecule type" value="Genomic_DNA"/>
</dbReference>
<evidence type="ECO:0000256" key="4">
    <source>
        <dbReference type="RuleBase" id="RU004514"/>
    </source>
</evidence>
<dbReference type="eggNOG" id="COG0325">
    <property type="taxonomic scope" value="Bacteria"/>
</dbReference>
<evidence type="ECO:0000313" key="7">
    <source>
        <dbReference type="Proteomes" id="UP000019678"/>
    </source>
</evidence>
<comment type="similarity">
    <text evidence="2 4">Belongs to the pyridoxal phosphate-binding protein YggS/PROSC family.</text>
</comment>
<dbReference type="GO" id="GO:0030170">
    <property type="term" value="F:pyridoxal phosphate binding"/>
    <property type="evidence" value="ECO:0007669"/>
    <property type="project" value="UniProtKB-UniRule"/>
</dbReference>
<organism evidence="6 7">
    <name type="scientific">Chondromyces apiculatus DSM 436</name>
    <dbReference type="NCBI Taxonomy" id="1192034"/>
    <lineage>
        <taxon>Bacteria</taxon>
        <taxon>Pseudomonadati</taxon>
        <taxon>Myxococcota</taxon>
        <taxon>Polyangia</taxon>
        <taxon>Polyangiales</taxon>
        <taxon>Polyangiaceae</taxon>
        <taxon>Chondromyces</taxon>
    </lineage>
</organism>
<dbReference type="Pfam" id="PF01168">
    <property type="entry name" value="Ala_racemase_N"/>
    <property type="match status" value="1"/>
</dbReference>
<dbReference type="PANTHER" id="PTHR10146:SF14">
    <property type="entry name" value="PYRIDOXAL PHOSPHATE HOMEOSTASIS PROTEIN"/>
    <property type="match status" value="1"/>
</dbReference>
<dbReference type="PANTHER" id="PTHR10146">
    <property type="entry name" value="PROLINE SYNTHETASE CO-TRANSCRIBED BACTERIAL HOMOLOG PROTEIN"/>
    <property type="match status" value="1"/>
</dbReference>
<keyword evidence="7" id="KW-1185">Reference proteome</keyword>
<reference evidence="6 7" key="1">
    <citation type="submission" date="2013-05" db="EMBL/GenBank/DDBJ databases">
        <title>Genome assembly of Chondromyces apiculatus DSM 436.</title>
        <authorList>
            <person name="Sharma G."/>
            <person name="Khatri I."/>
            <person name="Kaur C."/>
            <person name="Mayilraj S."/>
            <person name="Subramanian S."/>
        </authorList>
    </citation>
    <scope>NUCLEOTIDE SEQUENCE [LARGE SCALE GENOMIC DNA]</scope>
    <source>
        <strain evidence="6 7">DSM 436</strain>
    </source>
</reference>
<dbReference type="CDD" id="cd00635">
    <property type="entry name" value="PLPDE_III_YBL036c_like"/>
    <property type="match status" value="1"/>
</dbReference>
<dbReference type="STRING" id="1192034.CAP_5355"/>
<dbReference type="InterPro" id="IPR011078">
    <property type="entry name" value="PyrdxlP_homeostasis"/>
</dbReference>